<feature type="domain" description="U-box" evidence="1">
    <location>
        <begin position="25"/>
        <end position="76"/>
    </location>
</feature>
<dbReference type="InterPro" id="IPR006597">
    <property type="entry name" value="Sel1-like"/>
</dbReference>
<dbReference type="GO" id="GO:0016567">
    <property type="term" value="P:protein ubiquitination"/>
    <property type="evidence" value="ECO:0007669"/>
    <property type="project" value="InterPro"/>
</dbReference>
<dbReference type="InterPro" id="IPR003613">
    <property type="entry name" value="Ubox_domain"/>
</dbReference>
<dbReference type="EnsemblProtists" id="EOD09317">
    <property type="protein sequence ID" value="EOD09317"/>
    <property type="gene ID" value="EMIHUDRAFT_105678"/>
</dbReference>
<dbReference type="RefSeq" id="XP_005761746.1">
    <property type="nucleotide sequence ID" value="XM_005761689.1"/>
</dbReference>
<dbReference type="PaxDb" id="2903-EOD04748"/>
<dbReference type="GeneID" id="17255446"/>
<evidence type="ECO:0000313" key="2">
    <source>
        <dbReference type="EnsemblProtists" id="EOD04748"/>
    </source>
</evidence>
<dbReference type="Pfam" id="PF04564">
    <property type="entry name" value="U-box"/>
    <property type="match status" value="1"/>
</dbReference>
<dbReference type="EnsemblProtists" id="EOD04748">
    <property type="protein sequence ID" value="EOD04748"/>
    <property type="gene ID" value="EMIHUDRAFT_107642"/>
</dbReference>
<name>A0A0D3I0G3_EMIH1</name>
<evidence type="ECO:0000313" key="3">
    <source>
        <dbReference type="Proteomes" id="UP000013827"/>
    </source>
</evidence>
<dbReference type="InterPro" id="IPR011990">
    <property type="entry name" value="TPR-like_helical_dom_sf"/>
</dbReference>
<dbReference type="GO" id="GO:0004842">
    <property type="term" value="F:ubiquitin-protein transferase activity"/>
    <property type="evidence" value="ECO:0007669"/>
    <property type="project" value="InterPro"/>
</dbReference>
<reference evidence="2" key="2">
    <citation type="submission" date="2024-10" db="UniProtKB">
        <authorList>
            <consortium name="EnsemblProtists"/>
        </authorList>
    </citation>
    <scope>IDENTIFICATION</scope>
</reference>
<dbReference type="PANTHER" id="PTHR43628:SF1">
    <property type="entry name" value="CHITIN SYNTHASE REGULATORY FACTOR 2-RELATED"/>
    <property type="match status" value="1"/>
</dbReference>
<dbReference type="SUPFAM" id="SSF57850">
    <property type="entry name" value="RING/U-box"/>
    <property type="match status" value="1"/>
</dbReference>
<dbReference type="Gene3D" id="1.25.40.10">
    <property type="entry name" value="Tetratricopeptide repeat domain"/>
    <property type="match status" value="1"/>
</dbReference>
<dbReference type="AlphaFoldDB" id="A0A0D3I0G3"/>
<dbReference type="SUPFAM" id="SSF81901">
    <property type="entry name" value="HCP-like"/>
    <property type="match status" value="1"/>
</dbReference>
<dbReference type="SMART" id="SM00671">
    <property type="entry name" value="SEL1"/>
    <property type="match status" value="3"/>
</dbReference>
<dbReference type="Pfam" id="PF08238">
    <property type="entry name" value="Sel1"/>
    <property type="match status" value="3"/>
</dbReference>
<dbReference type="RefSeq" id="XP_005757177.1">
    <property type="nucleotide sequence ID" value="XM_005757120.1"/>
</dbReference>
<organism evidence="2 3">
    <name type="scientific">Emiliania huxleyi (strain CCMP1516)</name>
    <dbReference type="NCBI Taxonomy" id="280463"/>
    <lineage>
        <taxon>Eukaryota</taxon>
        <taxon>Haptista</taxon>
        <taxon>Haptophyta</taxon>
        <taxon>Prymnesiophyceae</taxon>
        <taxon>Isochrysidales</taxon>
        <taxon>Noelaerhabdaceae</taxon>
        <taxon>Emiliania</taxon>
    </lineage>
</organism>
<proteinExistence type="predicted"/>
<protein>
    <recommendedName>
        <fullName evidence="1">U-box domain-containing protein</fullName>
    </recommendedName>
</protein>
<dbReference type="KEGG" id="ehx:EMIHUDRAFT_107642"/>
<keyword evidence="3" id="KW-1185">Reference proteome</keyword>
<dbReference type="KEGG" id="ehx:EMIHUDRAFT_105678"/>
<evidence type="ECO:0000259" key="1">
    <source>
        <dbReference type="PROSITE" id="PS51698"/>
    </source>
</evidence>
<dbReference type="InterPro" id="IPR052945">
    <property type="entry name" value="Mitotic_Regulator"/>
</dbReference>
<sequence length="260" mass="28889">MPPRKRAADAVTEEDGKRFRSAIDEMAEEFVCPITQELPVDPVTAEDGRVYERSAIEAHIKGRSAEALKSPMTNEPMGPRLFPAVQVRNNIERMIKSGAIGGDKAAAWKQRIEEEKVVAKTRTEAEGGDAVAMSSLGFWYRDGKHGLQVDQKQAFEWFERAAELDDPRGLTACARILLEGRGVSVDTARGLVMLGQAIGQGSEQACYWMGRIHQRGCHGLKMDDKQVARWFRKMPGCSFKNGSADSRDNATKWLREHPSA</sequence>
<dbReference type="STRING" id="2903.R1BIQ4"/>
<dbReference type="HOGENOM" id="CLU_1317549_0_0_1"/>
<dbReference type="SMART" id="SM00504">
    <property type="entry name" value="Ubox"/>
    <property type="match status" value="1"/>
</dbReference>
<dbReference type="eggNOG" id="KOG1550">
    <property type="taxonomic scope" value="Eukaryota"/>
</dbReference>
<dbReference type="OMA" id="NADGMAY"/>
<dbReference type="CDD" id="cd16655">
    <property type="entry name" value="RING-Ubox_WDSUB1-like"/>
    <property type="match status" value="1"/>
</dbReference>
<dbReference type="GeneID" id="17250827"/>
<dbReference type="Gene3D" id="3.30.40.10">
    <property type="entry name" value="Zinc/RING finger domain, C3HC4 (zinc finger)"/>
    <property type="match status" value="1"/>
</dbReference>
<accession>A0A0D3I0G3</accession>
<reference evidence="3" key="1">
    <citation type="journal article" date="2013" name="Nature">
        <title>Pan genome of the phytoplankton Emiliania underpins its global distribution.</title>
        <authorList>
            <person name="Read B.A."/>
            <person name="Kegel J."/>
            <person name="Klute M.J."/>
            <person name="Kuo A."/>
            <person name="Lefebvre S.C."/>
            <person name="Maumus F."/>
            <person name="Mayer C."/>
            <person name="Miller J."/>
            <person name="Monier A."/>
            <person name="Salamov A."/>
            <person name="Young J."/>
            <person name="Aguilar M."/>
            <person name="Claverie J.M."/>
            <person name="Frickenhaus S."/>
            <person name="Gonzalez K."/>
            <person name="Herman E.K."/>
            <person name="Lin Y.C."/>
            <person name="Napier J."/>
            <person name="Ogata H."/>
            <person name="Sarno A.F."/>
            <person name="Shmutz J."/>
            <person name="Schroeder D."/>
            <person name="de Vargas C."/>
            <person name="Verret F."/>
            <person name="von Dassow P."/>
            <person name="Valentin K."/>
            <person name="Van de Peer Y."/>
            <person name="Wheeler G."/>
            <person name="Dacks J.B."/>
            <person name="Delwiche C.F."/>
            <person name="Dyhrman S.T."/>
            <person name="Glockner G."/>
            <person name="John U."/>
            <person name="Richards T."/>
            <person name="Worden A.Z."/>
            <person name="Zhang X."/>
            <person name="Grigoriev I.V."/>
            <person name="Allen A.E."/>
            <person name="Bidle K."/>
            <person name="Borodovsky M."/>
            <person name="Bowler C."/>
            <person name="Brownlee C."/>
            <person name="Cock J.M."/>
            <person name="Elias M."/>
            <person name="Gladyshev V.N."/>
            <person name="Groth M."/>
            <person name="Guda C."/>
            <person name="Hadaegh A."/>
            <person name="Iglesias-Rodriguez M.D."/>
            <person name="Jenkins J."/>
            <person name="Jones B.M."/>
            <person name="Lawson T."/>
            <person name="Leese F."/>
            <person name="Lindquist E."/>
            <person name="Lobanov A."/>
            <person name="Lomsadze A."/>
            <person name="Malik S.B."/>
            <person name="Marsh M.E."/>
            <person name="Mackinder L."/>
            <person name="Mock T."/>
            <person name="Mueller-Roeber B."/>
            <person name="Pagarete A."/>
            <person name="Parker M."/>
            <person name="Probert I."/>
            <person name="Quesneville H."/>
            <person name="Raines C."/>
            <person name="Rensing S.A."/>
            <person name="Riano-Pachon D.M."/>
            <person name="Richier S."/>
            <person name="Rokitta S."/>
            <person name="Shiraiwa Y."/>
            <person name="Soanes D.M."/>
            <person name="van der Giezen M."/>
            <person name="Wahlund T.M."/>
            <person name="Williams B."/>
            <person name="Wilson W."/>
            <person name="Wolfe G."/>
            <person name="Wurch L.L."/>
        </authorList>
    </citation>
    <scope>NUCLEOTIDE SEQUENCE</scope>
</reference>
<dbReference type="InterPro" id="IPR013083">
    <property type="entry name" value="Znf_RING/FYVE/PHD"/>
</dbReference>
<dbReference type="PANTHER" id="PTHR43628">
    <property type="entry name" value="ACTIVATOR OF C KINASE PROTEIN 1-RELATED"/>
    <property type="match status" value="1"/>
</dbReference>
<dbReference type="Proteomes" id="UP000013827">
    <property type="component" value="Unassembled WGS sequence"/>
</dbReference>
<dbReference type="PROSITE" id="PS51698">
    <property type="entry name" value="U_BOX"/>
    <property type="match status" value="1"/>
</dbReference>